<name>A0ABT0G5M8_9ACTN</name>
<evidence type="ECO:0000259" key="3">
    <source>
        <dbReference type="Pfam" id="PF14219"/>
    </source>
</evidence>
<evidence type="ECO:0000256" key="1">
    <source>
        <dbReference type="SAM" id="MobiDB-lite"/>
    </source>
</evidence>
<keyword evidence="2" id="KW-0812">Transmembrane</keyword>
<dbReference type="EMBL" id="JAKRKC020000002">
    <property type="protein sequence ID" value="MCK2219480.1"/>
    <property type="molecule type" value="Genomic_DNA"/>
</dbReference>
<organism evidence="4 5">
    <name type="scientific">Actinomadura luzonensis</name>
    <dbReference type="NCBI Taxonomy" id="2805427"/>
    <lineage>
        <taxon>Bacteria</taxon>
        <taxon>Bacillati</taxon>
        <taxon>Actinomycetota</taxon>
        <taxon>Actinomycetes</taxon>
        <taxon>Streptosporangiales</taxon>
        <taxon>Thermomonosporaceae</taxon>
        <taxon>Actinomadura</taxon>
    </lineage>
</organism>
<evidence type="ECO:0000313" key="4">
    <source>
        <dbReference type="EMBL" id="MCK2219480.1"/>
    </source>
</evidence>
<sequence>MSHPSPVRPVAGLARVAIAGLVLDSVVAVARAGVDLSYAALADRLVTDPGLVAPAELRAGDLLVSASQAARVLVFLAAAAAFLAWLARVRANAVRLSPDGHRYGRFWVVAGWVMPIGWFWIPRHVVHDVWRASAPPAARGLALINLWWAAWLVAHMVSRTSWVLTGLTEDPAGTALLLRLDVAGIGLMLVAAVLAVAVVRRVTGVQEALRRPGPAGPAPLGDAPLSPAPLGGAPLSPAPLSPAPLDPAPLGDAPAGPAPAGPAPAAAGPAPAAAS</sequence>
<dbReference type="RefSeq" id="WP_247815638.1">
    <property type="nucleotide sequence ID" value="NZ_JAKRKC020000002.1"/>
</dbReference>
<proteinExistence type="predicted"/>
<feature type="compositionally biased region" description="Pro residues" evidence="1">
    <location>
        <begin position="236"/>
        <end position="247"/>
    </location>
</feature>
<gene>
    <name evidence="4" type="ORF">MF672_037645</name>
</gene>
<protein>
    <submittedName>
        <fullName evidence="4">DUF4328 domain-containing protein</fullName>
    </submittedName>
</protein>
<feature type="transmembrane region" description="Helical" evidence="2">
    <location>
        <begin position="103"/>
        <end position="121"/>
    </location>
</feature>
<keyword evidence="5" id="KW-1185">Reference proteome</keyword>
<feature type="transmembrane region" description="Helical" evidence="2">
    <location>
        <begin position="176"/>
        <end position="199"/>
    </location>
</feature>
<keyword evidence="2" id="KW-1133">Transmembrane helix</keyword>
<evidence type="ECO:0000256" key="2">
    <source>
        <dbReference type="SAM" id="Phobius"/>
    </source>
</evidence>
<keyword evidence="2" id="KW-0472">Membrane</keyword>
<evidence type="ECO:0000313" key="5">
    <source>
        <dbReference type="Proteomes" id="UP001317259"/>
    </source>
</evidence>
<feature type="region of interest" description="Disordered" evidence="1">
    <location>
        <begin position="210"/>
        <end position="275"/>
    </location>
</feature>
<feature type="compositionally biased region" description="Low complexity" evidence="1">
    <location>
        <begin position="218"/>
        <end position="235"/>
    </location>
</feature>
<dbReference type="Proteomes" id="UP001317259">
    <property type="component" value="Unassembled WGS sequence"/>
</dbReference>
<dbReference type="InterPro" id="IPR025565">
    <property type="entry name" value="DUF4328"/>
</dbReference>
<comment type="caution">
    <text evidence="4">The sequence shown here is derived from an EMBL/GenBank/DDBJ whole genome shotgun (WGS) entry which is preliminary data.</text>
</comment>
<accession>A0ABT0G5M8</accession>
<feature type="transmembrane region" description="Helical" evidence="2">
    <location>
        <begin position="72"/>
        <end position="91"/>
    </location>
</feature>
<feature type="transmembrane region" description="Helical" evidence="2">
    <location>
        <begin position="12"/>
        <end position="34"/>
    </location>
</feature>
<feature type="transmembrane region" description="Helical" evidence="2">
    <location>
        <begin position="141"/>
        <end position="164"/>
    </location>
</feature>
<feature type="domain" description="DUF4328" evidence="3">
    <location>
        <begin position="51"/>
        <end position="203"/>
    </location>
</feature>
<feature type="compositionally biased region" description="Low complexity" evidence="1">
    <location>
        <begin position="263"/>
        <end position="275"/>
    </location>
</feature>
<dbReference type="Pfam" id="PF14219">
    <property type="entry name" value="DUF4328"/>
    <property type="match status" value="1"/>
</dbReference>
<reference evidence="4 5" key="1">
    <citation type="submission" date="2022-04" db="EMBL/GenBank/DDBJ databases">
        <title>Genome draft of Actinomadura sp. ATCC 31491.</title>
        <authorList>
            <person name="Shi X."/>
            <person name="Du Y."/>
        </authorList>
    </citation>
    <scope>NUCLEOTIDE SEQUENCE [LARGE SCALE GENOMIC DNA]</scope>
    <source>
        <strain evidence="4 5">ATCC 31491</strain>
    </source>
</reference>